<dbReference type="Proteomes" id="UP001265746">
    <property type="component" value="Unassembled WGS sequence"/>
</dbReference>
<evidence type="ECO:0000313" key="4">
    <source>
        <dbReference type="Proteomes" id="UP001265746"/>
    </source>
</evidence>
<evidence type="ECO:0000256" key="1">
    <source>
        <dbReference type="ARBA" id="ARBA00038158"/>
    </source>
</evidence>
<proteinExistence type="inferred from homology"/>
<dbReference type="AlphaFoldDB" id="A0AAD9S558"/>
<dbReference type="InterPro" id="IPR029063">
    <property type="entry name" value="SAM-dependent_MTases_sf"/>
</dbReference>
<gene>
    <name evidence="3" type="ORF">N8I77_011315</name>
</gene>
<name>A0AAD9S558_PHOAM</name>
<protein>
    <recommendedName>
        <fullName evidence="2">Methyltransferase domain-containing protein</fullName>
    </recommendedName>
</protein>
<organism evidence="3 4">
    <name type="scientific">Phomopsis amygdali</name>
    <name type="common">Fusicoccum amygdali</name>
    <dbReference type="NCBI Taxonomy" id="1214568"/>
    <lineage>
        <taxon>Eukaryota</taxon>
        <taxon>Fungi</taxon>
        <taxon>Dikarya</taxon>
        <taxon>Ascomycota</taxon>
        <taxon>Pezizomycotina</taxon>
        <taxon>Sordariomycetes</taxon>
        <taxon>Sordariomycetidae</taxon>
        <taxon>Diaporthales</taxon>
        <taxon>Diaporthaceae</taxon>
        <taxon>Diaporthe</taxon>
    </lineage>
</organism>
<comment type="caution">
    <text evidence="3">The sequence shown here is derived from an EMBL/GenBank/DDBJ whole genome shotgun (WGS) entry which is preliminary data.</text>
</comment>
<keyword evidence="4" id="KW-1185">Reference proteome</keyword>
<accession>A0AAD9S558</accession>
<evidence type="ECO:0000259" key="2">
    <source>
        <dbReference type="Pfam" id="PF13649"/>
    </source>
</evidence>
<dbReference type="PANTHER" id="PTHR43591">
    <property type="entry name" value="METHYLTRANSFERASE"/>
    <property type="match status" value="1"/>
</dbReference>
<reference evidence="3" key="1">
    <citation type="submission" date="2023-06" db="EMBL/GenBank/DDBJ databases">
        <authorList>
            <person name="Noh H."/>
        </authorList>
    </citation>
    <scope>NUCLEOTIDE SEQUENCE</scope>
    <source>
        <strain evidence="3">DUCC20226</strain>
    </source>
</reference>
<dbReference type="CDD" id="cd02440">
    <property type="entry name" value="AdoMet_MTases"/>
    <property type="match status" value="1"/>
</dbReference>
<evidence type="ECO:0000313" key="3">
    <source>
        <dbReference type="EMBL" id="KAK2599574.1"/>
    </source>
</evidence>
<sequence>MATAASRAGYSKEQHAHQTDGYGQYVDIPFSTLEHQLHASALGDCSGITVLDLGGGQGLRARQVIDHGAAAVDVVDLSPEMMQAGQKIEESLGRGDKVIHWFEGDVSKPESLATVPLRFKEEGYDMVMANWLFDHAGSMDILDGMFRSVVAYLKPGGRFVGTRVIHGHTSPAATTGKYGYIYEDFEEIPGGMAYRYTLHVKPPVQYDGASMEVTYDPALISEFHAKYGLVDTELEPSESASCLQEDPEYWSLFIERPSMAVVKSKKKQD</sequence>
<dbReference type="Gene3D" id="3.40.50.150">
    <property type="entry name" value="Vaccinia Virus protein VP39"/>
    <property type="match status" value="1"/>
</dbReference>
<dbReference type="SUPFAM" id="SSF53335">
    <property type="entry name" value="S-adenosyl-L-methionine-dependent methyltransferases"/>
    <property type="match status" value="1"/>
</dbReference>
<dbReference type="EMBL" id="JAUJFL010000007">
    <property type="protein sequence ID" value="KAK2599574.1"/>
    <property type="molecule type" value="Genomic_DNA"/>
</dbReference>
<dbReference type="InterPro" id="IPR041698">
    <property type="entry name" value="Methyltransf_25"/>
</dbReference>
<comment type="similarity">
    <text evidence="1">Belongs to the methyltransferase superfamily. LaeA methyltransferase family.</text>
</comment>
<dbReference type="PANTHER" id="PTHR43591:SF110">
    <property type="entry name" value="RHODANESE DOMAIN-CONTAINING PROTEIN"/>
    <property type="match status" value="1"/>
</dbReference>
<dbReference type="Pfam" id="PF13649">
    <property type="entry name" value="Methyltransf_25"/>
    <property type="match status" value="1"/>
</dbReference>
<feature type="domain" description="Methyltransferase" evidence="2">
    <location>
        <begin position="50"/>
        <end position="157"/>
    </location>
</feature>